<dbReference type="Proteomes" id="UP000019374">
    <property type="component" value="Unassembled WGS sequence"/>
</dbReference>
<dbReference type="EMBL" id="KE656453">
    <property type="protein sequence ID" value="EQK97831.1"/>
    <property type="molecule type" value="Genomic_DNA"/>
</dbReference>
<dbReference type="eggNOG" id="ENOG502RG7P">
    <property type="taxonomic scope" value="Eukaryota"/>
</dbReference>
<name>T5A7W2_OPHSC</name>
<dbReference type="OrthoDB" id="5428038at2759"/>
<evidence type="ECO:0000313" key="1">
    <source>
        <dbReference type="EMBL" id="EQK97831.1"/>
    </source>
</evidence>
<dbReference type="AlphaFoldDB" id="T5A7W2"/>
<protein>
    <submittedName>
        <fullName evidence="1">Uncharacterized protein</fullName>
    </submittedName>
</protein>
<organism evidence="1 2">
    <name type="scientific">Ophiocordyceps sinensis (strain Co18 / CGMCC 3.14243)</name>
    <name type="common">Yarsagumba caterpillar fungus</name>
    <name type="synonym">Hirsutella sinensis</name>
    <dbReference type="NCBI Taxonomy" id="911162"/>
    <lineage>
        <taxon>Eukaryota</taxon>
        <taxon>Fungi</taxon>
        <taxon>Dikarya</taxon>
        <taxon>Ascomycota</taxon>
        <taxon>Pezizomycotina</taxon>
        <taxon>Sordariomycetes</taxon>
        <taxon>Hypocreomycetidae</taxon>
        <taxon>Hypocreales</taxon>
        <taxon>Ophiocordycipitaceae</taxon>
        <taxon>Ophiocordyceps</taxon>
    </lineage>
</organism>
<reference evidence="1 2" key="1">
    <citation type="journal article" date="2013" name="Chin. Sci. Bull.">
        <title>Genome survey uncovers the secrets of sex and lifestyle in caterpillar fungus.</title>
        <authorList>
            <person name="Hu X."/>
            <person name="Zhang Y."/>
            <person name="Xiao G."/>
            <person name="Zheng P."/>
            <person name="Xia Y."/>
            <person name="Zhang X."/>
            <person name="St Leger R.J."/>
            <person name="Liu X."/>
            <person name="Wang C."/>
        </authorList>
    </citation>
    <scope>NUCLEOTIDE SEQUENCE [LARGE SCALE GENOMIC DNA]</scope>
    <source>
        <strain evidence="2">Co18 / CGMCC 3.14243</strain>
        <tissue evidence="1">Fruit-body</tissue>
    </source>
</reference>
<accession>T5A7W2</accession>
<evidence type="ECO:0000313" key="2">
    <source>
        <dbReference type="Proteomes" id="UP000019374"/>
    </source>
</evidence>
<sequence length="635" mass="71488">MPTSSVYPPIWQFDAPPAAALSPWEPPTTPSYRRQKHERLGFSGLVSRWLGHSQADEPIVPPATVHVDAVDGATQRQSTLEATAPVHVHAVDSAAQHQTTLEATESASSSSLQVKLEFVNLRSAICALETDEENRLRPLFESCARSLRHRLQSGELFIDALDADVLEPLDPATRKRIPTENMADELVATFRSILLSGLEAVDSDGDRSDNAALWLGFAQKGCSSKGMRHDILLFAELMRIMPASLRAQIPPHHIAEMAQAVVVEHASRHHPTQHWSTQAHSFSRALQQLTATQQANLDDDMRWFLLRQDRAEREWQRLSFSWLVIKAYDAHATTPDLLKTHMSIALPDGPLSCLDLWHLLLARFMAAGAVECEHGQLLLDAEYESLGERWTFLVLALMASRERDESLCELCSFLSSLGQFETMARSLTERALSFVRIDAVQAIALACDDHHRAIALHDALVSMEGWDQTTAAWDWTTWAKYAERIIKDPAIDTWRIWDLLDLTPRSRYRFETAGDAEAKVRLLNQMSQWFMEAPHINDRQLLRELERVIYIQRGLTRKVSHQTLAHLADLLTRDLSRGESGRTERLEWLVQLVAQTQGMETAVHTASAIRGWRWTLARKAFMDKTGRGVGGSPLG</sequence>
<dbReference type="HOGENOM" id="CLU_015600_0_0_1"/>
<proteinExistence type="predicted"/>
<gene>
    <name evidence="1" type="ORF">OCS_06455</name>
</gene>